<name>A0A2D0N457_FLAN2</name>
<evidence type="ECO:0000259" key="9">
    <source>
        <dbReference type="PROSITE" id="PS50929"/>
    </source>
</evidence>
<dbReference type="RefSeq" id="WP_099153644.1">
    <property type="nucleotide sequence ID" value="NZ_PDUD01000035.1"/>
</dbReference>
<dbReference type="InterPro" id="IPR003593">
    <property type="entry name" value="AAA+_ATPase"/>
</dbReference>
<comment type="subcellular location">
    <subcellularLocation>
        <location evidence="1">Cell membrane</location>
        <topology evidence="1">Multi-pass membrane protein</topology>
    </subcellularLocation>
</comment>
<gene>
    <name evidence="10" type="ORF">CRP01_29425</name>
</gene>
<dbReference type="InterPro" id="IPR027417">
    <property type="entry name" value="P-loop_NTPase"/>
</dbReference>
<feature type="domain" description="ABC transmembrane type-1" evidence="9">
    <location>
        <begin position="37"/>
        <end position="317"/>
    </location>
</feature>
<dbReference type="Pfam" id="PF00005">
    <property type="entry name" value="ABC_tran"/>
    <property type="match status" value="1"/>
</dbReference>
<keyword evidence="2 7" id="KW-0812">Transmembrane</keyword>
<dbReference type="SUPFAM" id="SSF90123">
    <property type="entry name" value="ABC transporter transmembrane region"/>
    <property type="match status" value="1"/>
</dbReference>
<evidence type="ECO:0000256" key="3">
    <source>
        <dbReference type="ARBA" id="ARBA00022741"/>
    </source>
</evidence>
<sequence>MQSTKKSGSSNPYLSLMRTAWHYASGQHLRYLTVYGLFIISNLAMSAFPIIWGVFINELQLEGTDALRSVWKYAGIYLLLHFIDWASHGPARVMERKLAFHVSRNFLQELYHKTVHLPVKWHQDNHSGATINRVRKAYEALKSFFDNGFMYFQTFAKMFFALGAMVYFSPLFGGVAVAMGVVILLTILRFDKPFIEASKETNEKEHEVSAGLFDSLSNIITVITLRLEQRMESGILKRISDIFPPFLRKVRINEWKWFTVDTLVKFMYVTIVIGFIYQNWIPGEVFLVGGLVTLVGYVNQFTGVFHNFAWQYTQIVSYDTDVKTAENIINAYDQLHVPDSGQRLPADWKSIEIEGLNFIHKEAWTSDSGSLGLYDLDLRFKKGQKIALIGESGSGKSTLLALLRGLYAPESAEVRIDQQQKASIHLIAEHVTLFPQEPEIFENTIEYNITLGLPFSEEEIDKVCRAVRFAEVIQQLPQGLKSSIREKGVNLSGGQKQRLALARGVLAARDSDIVLMDEPTSSVDPKTEMLIYDQLFREFKDKAVLSSLHRLHLLTKFDYVYVLDKGRVVDQGTFQELLQNSAVFQELWRHQEESLAL</sequence>
<keyword evidence="3" id="KW-0547">Nucleotide-binding</keyword>
<organism evidence="10 11">
    <name type="scientific">Flavilitoribacter nigricans (strain ATCC 23147 / DSM 23189 / NBRC 102662 / NCIMB 1420 / SS-2)</name>
    <name type="common">Lewinella nigricans</name>
    <dbReference type="NCBI Taxonomy" id="1122177"/>
    <lineage>
        <taxon>Bacteria</taxon>
        <taxon>Pseudomonadati</taxon>
        <taxon>Bacteroidota</taxon>
        <taxon>Saprospiria</taxon>
        <taxon>Saprospirales</taxon>
        <taxon>Lewinellaceae</taxon>
        <taxon>Flavilitoribacter</taxon>
    </lineage>
</organism>
<evidence type="ECO:0000259" key="8">
    <source>
        <dbReference type="PROSITE" id="PS50893"/>
    </source>
</evidence>
<evidence type="ECO:0000313" key="11">
    <source>
        <dbReference type="Proteomes" id="UP000223913"/>
    </source>
</evidence>
<dbReference type="PANTHER" id="PTHR43394:SF1">
    <property type="entry name" value="ATP-BINDING CASSETTE SUB-FAMILY B MEMBER 10, MITOCHONDRIAL"/>
    <property type="match status" value="1"/>
</dbReference>
<keyword evidence="6 7" id="KW-0472">Membrane</keyword>
<dbReference type="GO" id="GO:0016887">
    <property type="term" value="F:ATP hydrolysis activity"/>
    <property type="evidence" value="ECO:0007669"/>
    <property type="project" value="InterPro"/>
</dbReference>
<evidence type="ECO:0000256" key="7">
    <source>
        <dbReference type="SAM" id="Phobius"/>
    </source>
</evidence>
<dbReference type="GO" id="GO:0015421">
    <property type="term" value="F:ABC-type oligopeptide transporter activity"/>
    <property type="evidence" value="ECO:0007669"/>
    <property type="project" value="TreeGrafter"/>
</dbReference>
<dbReference type="AlphaFoldDB" id="A0A2D0N457"/>
<dbReference type="SMART" id="SM00382">
    <property type="entry name" value="AAA"/>
    <property type="match status" value="1"/>
</dbReference>
<dbReference type="InterPro" id="IPR011527">
    <property type="entry name" value="ABC1_TM_dom"/>
</dbReference>
<dbReference type="Pfam" id="PF00664">
    <property type="entry name" value="ABC_membrane"/>
    <property type="match status" value="1"/>
</dbReference>
<dbReference type="OrthoDB" id="9769115at2"/>
<reference evidence="10 11" key="1">
    <citation type="submission" date="2017-10" db="EMBL/GenBank/DDBJ databases">
        <title>The draft genome sequence of Lewinella nigricans NBRC 102662.</title>
        <authorList>
            <person name="Wang K."/>
        </authorList>
    </citation>
    <scope>NUCLEOTIDE SEQUENCE [LARGE SCALE GENOMIC DNA]</scope>
    <source>
        <strain evidence="10 11">NBRC 102662</strain>
    </source>
</reference>
<evidence type="ECO:0000256" key="5">
    <source>
        <dbReference type="ARBA" id="ARBA00022989"/>
    </source>
</evidence>
<dbReference type="InterPro" id="IPR017871">
    <property type="entry name" value="ABC_transporter-like_CS"/>
</dbReference>
<feature type="transmembrane region" description="Helical" evidence="7">
    <location>
        <begin position="159"/>
        <end position="188"/>
    </location>
</feature>
<dbReference type="Gene3D" id="3.40.50.300">
    <property type="entry name" value="P-loop containing nucleotide triphosphate hydrolases"/>
    <property type="match status" value="1"/>
</dbReference>
<evidence type="ECO:0000256" key="2">
    <source>
        <dbReference type="ARBA" id="ARBA00022692"/>
    </source>
</evidence>
<feature type="transmembrane region" description="Helical" evidence="7">
    <location>
        <begin position="32"/>
        <end position="55"/>
    </location>
</feature>
<keyword evidence="4" id="KW-0067">ATP-binding</keyword>
<evidence type="ECO:0000313" key="10">
    <source>
        <dbReference type="EMBL" id="PHN02929.1"/>
    </source>
</evidence>
<dbReference type="GO" id="GO:0005524">
    <property type="term" value="F:ATP binding"/>
    <property type="evidence" value="ECO:0007669"/>
    <property type="project" value="UniProtKB-KW"/>
</dbReference>
<dbReference type="EMBL" id="PDUD01000035">
    <property type="protein sequence ID" value="PHN02929.1"/>
    <property type="molecule type" value="Genomic_DNA"/>
</dbReference>
<dbReference type="PROSITE" id="PS50893">
    <property type="entry name" value="ABC_TRANSPORTER_2"/>
    <property type="match status" value="1"/>
</dbReference>
<comment type="caution">
    <text evidence="10">The sequence shown here is derived from an EMBL/GenBank/DDBJ whole genome shotgun (WGS) entry which is preliminary data.</text>
</comment>
<dbReference type="Proteomes" id="UP000223913">
    <property type="component" value="Unassembled WGS sequence"/>
</dbReference>
<dbReference type="SUPFAM" id="SSF52540">
    <property type="entry name" value="P-loop containing nucleoside triphosphate hydrolases"/>
    <property type="match status" value="1"/>
</dbReference>
<dbReference type="Gene3D" id="1.20.1560.10">
    <property type="entry name" value="ABC transporter type 1, transmembrane domain"/>
    <property type="match status" value="1"/>
</dbReference>
<dbReference type="PANTHER" id="PTHR43394">
    <property type="entry name" value="ATP-DEPENDENT PERMEASE MDL1, MITOCHONDRIAL"/>
    <property type="match status" value="1"/>
</dbReference>
<accession>A0A2D0N457</accession>
<dbReference type="PROSITE" id="PS00211">
    <property type="entry name" value="ABC_TRANSPORTER_1"/>
    <property type="match status" value="1"/>
</dbReference>
<evidence type="ECO:0000256" key="6">
    <source>
        <dbReference type="ARBA" id="ARBA00023136"/>
    </source>
</evidence>
<proteinExistence type="predicted"/>
<keyword evidence="5 7" id="KW-1133">Transmembrane helix</keyword>
<evidence type="ECO:0000256" key="4">
    <source>
        <dbReference type="ARBA" id="ARBA00022840"/>
    </source>
</evidence>
<dbReference type="InterPro" id="IPR003439">
    <property type="entry name" value="ABC_transporter-like_ATP-bd"/>
</dbReference>
<keyword evidence="11" id="KW-1185">Reference proteome</keyword>
<dbReference type="GO" id="GO:0005886">
    <property type="term" value="C:plasma membrane"/>
    <property type="evidence" value="ECO:0007669"/>
    <property type="project" value="UniProtKB-SubCell"/>
</dbReference>
<dbReference type="InterPro" id="IPR039421">
    <property type="entry name" value="Type_1_exporter"/>
</dbReference>
<evidence type="ECO:0000256" key="1">
    <source>
        <dbReference type="ARBA" id="ARBA00004651"/>
    </source>
</evidence>
<feature type="transmembrane region" description="Helical" evidence="7">
    <location>
        <begin position="257"/>
        <end position="277"/>
    </location>
</feature>
<protein>
    <submittedName>
        <fullName evidence="10">ABC transporter</fullName>
    </submittedName>
</protein>
<dbReference type="PROSITE" id="PS50929">
    <property type="entry name" value="ABC_TM1F"/>
    <property type="match status" value="1"/>
</dbReference>
<feature type="domain" description="ABC transporter" evidence="8">
    <location>
        <begin position="351"/>
        <end position="590"/>
    </location>
</feature>
<dbReference type="InterPro" id="IPR036640">
    <property type="entry name" value="ABC1_TM_sf"/>
</dbReference>